<dbReference type="AlphaFoldDB" id="A0A9D9H2G0"/>
<dbReference type="Proteomes" id="UP000823615">
    <property type="component" value="Unassembled WGS sequence"/>
</dbReference>
<dbReference type="PROSITE" id="PS51257">
    <property type="entry name" value="PROKAR_LIPOPROTEIN"/>
    <property type="match status" value="1"/>
</dbReference>
<evidence type="ECO:0000256" key="1">
    <source>
        <dbReference type="SAM" id="SignalP"/>
    </source>
</evidence>
<dbReference type="EMBL" id="JADIMT010000074">
    <property type="protein sequence ID" value="MBO8436625.1"/>
    <property type="molecule type" value="Genomic_DNA"/>
</dbReference>
<evidence type="ECO:0008006" key="4">
    <source>
        <dbReference type="Google" id="ProtNLM"/>
    </source>
</evidence>
<proteinExistence type="predicted"/>
<accession>A0A9D9H2G0</accession>
<evidence type="ECO:0000313" key="3">
    <source>
        <dbReference type="Proteomes" id="UP000823615"/>
    </source>
</evidence>
<dbReference type="Gene3D" id="3.40.50.10610">
    <property type="entry name" value="ABC-type transport auxiliary lipoprotein component"/>
    <property type="match status" value="1"/>
</dbReference>
<organism evidence="2 3">
    <name type="scientific">Candidatus Ornithospirochaeta stercoripullorum</name>
    <dbReference type="NCBI Taxonomy" id="2840899"/>
    <lineage>
        <taxon>Bacteria</taxon>
        <taxon>Pseudomonadati</taxon>
        <taxon>Spirochaetota</taxon>
        <taxon>Spirochaetia</taxon>
        <taxon>Spirochaetales</taxon>
        <taxon>Spirochaetaceae</taxon>
        <taxon>Spirochaetaceae incertae sedis</taxon>
        <taxon>Candidatus Ornithospirochaeta</taxon>
    </lineage>
</organism>
<gene>
    <name evidence="2" type="ORF">IAA97_06570</name>
</gene>
<keyword evidence="1" id="KW-0732">Signal</keyword>
<evidence type="ECO:0000313" key="2">
    <source>
        <dbReference type="EMBL" id="MBO8436625.1"/>
    </source>
</evidence>
<feature type="signal peptide" evidence="1">
    <location>
        <begin position="1"/>
        <end position="22"/>
    </location>
</feature>
<protein>
    <recommendedName>
        <fullName evidence="4">Tetratricopeptide repeat protein</fullName>
    </recommendedName>
</protein>
<name>A0A9D9H2G0_9SPIO</name>
<reference evidence="2" key="1">
    <citation type="submission" date="2020-10" db="EMBL/GenBank/DDBJ databases">
        <authorList>
            <person name="Gilroy R."/>
        </authorList>
    </citation>
    <scope>NUCLEOTIDE SEQUENCE</scope>
    <source>
        <strain evidence="2">7293</strain>
    </source>
</reference>
<sequence>MKKLLFILAALVLFVSCQTTIAVSYMRPSAVDMGPYRNLAIASVVPDRSFQTPPMWVMAADGHAFGMHVRPGYTASTAENIASYATDELYSTLSSTGFFNLLPPSATDTVLRMGMYGSDISKELRARGYDAVLIPRITDMTINESVYSVPDYEWWTDSEGFEHREVVYDYYYKQVVSIEYTLTLIDTHTGAIVTRRNFTDTESREGDLDTSWMRLDDVSYLFRSMIRSFSGEIVRYFVPTHAEYDVTLMNNKPENKDAEAAYKSAKDGDIATAREIFLSVWNESGHLPSGYNAALLYAASGDFDSSINLLQEIMGRYSNSDVRTLYRDLQTIKARNEQALTQVSQPYGYVEQESSNSNSVYGFVMGI</sequence>
<reference evidence="2" key="2">
    <citation type="journal article" date="2021" name="PeerJ">
        <title>Extensive microbial diversity within the chicken gut microbiome revealed by metagenomics and culture.</title>
        <authorList>
            <person name="Gilroy R."/>
            <person name="Ravi A."/>
            <person name="Getino M."/>
            <person name="Pursley I."/>
            <person name="Horton D.L."/>
            <person name="Alikhan N.F."/>
            <person name="Baker D."/>
            <person name="Gharbi K."/>
            <person name="Hall N."/>
            <person name="Watson M."/>
            <person name="Adriaenssens E.M."/>
            <person name="Foster-Nyarko E."/>
            <person name="Jarju S."/>
            <person name="Secka A."/>
            <person name="Antonio M."/>
            <person name="Oren A."/>
            <person name="Chaudhuri R.R."/>
            <person name="La Ragione R."/>
            <person name="Hildebrand F."/>
            <person name="Pallen M.J."/>
        </authorList>
    </citation>
    <scope>NUCLEOTIDE SEQUENCE</scope>
    <source>
        <strain evidence="2">7293</strain>
    </source>
</reference>
<feature type="chain" id="PRO_5038811705" description="Tetratricopeptide repeat protein" evidence="1">
    <location>
        <begin position="23"/>
        <end position="367"/>
    </location>
</feature>
<comment type="caution">
    <text evidence="2">The sequence shown here is derived from an EMBL/GenBank/DDBJ whole genome shotgun (WGS) entry which is preliminary data.</text>
</comment>